<keyword evidence="3" id="KW-0472">Membrane</keyword>
<dbReference type="OrthoDB" id="6499973at2759"/>
<dbReference type="Gene3D" id="1.20.1250.20">
    <property type="entry name" value="MFS general substrate transporter like domains"/>
    <property type="match status" value="2"/>
</dbReference>
<organism evidence="5 6">
    <name type="scientific">Cyclocybe aegerita</name>
    <name type="common">Black poplar mushroom</name>
    <name type="synonym">Agrocybe aegerita</name>
    <dbReference type="NCBI Taxonomy" id="1973307"/>
    <lineage>
        <taxon>Eukaryota</taxon>
        <taxon>Fungi</taxon>
        <taxon>Dikarya</taxon>
        <taxon>Basidiomycota</taxon>
        <taxon>Agaricomycotina</taxon>
        <taxon>Agaricomycetes</taxon>
        <taxon>Agaricomycetidae</taxon>
        <taxon>Agaricales</taxon>
        <taxon>Agaricineae</taxon>
        <taxon>Bolbitiaceae</taxon>
        <taxon>Cyclocybe</taxon>
    </lineage>
</organism>
<dbReference type="GO" id="GO:0022857">
    <property type="term" value="F:transmembrane transporter activity"/>
    <property type="evidence" value="ECO:0007669"/>
    <property type="project" value="InterPro"/>
</dbReference>
<comment type="subcellular location">
    <subcellularLocation>
        <location evidence="1">Membrane</location>
        <topology evidence="1">Multi-pass membrane protein</topology>
    </subcellularLocation>
</comment>
<evidence type="ECO:0000313" key="6">
    <source>
        <dbReference type="Proteomes" id="UP000467700"/>
    </source>
</evidence>
<dbReference type="InterPro" id="IPR020846">
    <property type="entry name" value="MFS_dom"/>
</dbReference>
<feature type="transmembrane region" description="Helical" evidence="3">
    <location>
        <begin position="432"/>
        <end position="449"/>
    </location>
</feature>
<dbReference type="PANTHER" id="PTHR11360">
    <property type="entry name" value="MONOCARBOXYLATE TRANSPORTER"/>
    <property type="match status" value="1"/>
</dbReference>
<protein>
    <recommendedName>
        <fullName evidence="4">Major facilitator superfamily (MFS) profile domain-containing protein</fullName>
    </recommendedName>
</protein>
<feature type="transmembrane region" description="Helical" evidence="3">
    <location>
        <begin position="101"/>
        <end position="120"/>
    </location>
</feature>
<proteinExistence type="inferred from homology"/>
<keyword evidence="3" id="KW-1133">Transmembrane helix</keyword>
<feature type="transmembrane region" description="Helical" evidence="3">
    <location>
        <begin position="140"/>
        <end position="160"/>
    </location>
</feature>
<dbReference type="AlphaFoldDB" id="A0A8S0VYD2"/>
<feature type="transmembrane region" description="Helical" evidence="3">
    <location>
        <begin position="344"/>
        <end position="363"/>
    </location>
</feature>
<dbReference type="InterPro" id="IPR011701">
    <property type="entry name" value="MFS"/>
</dbReference>
<evidence type="ECO:0000256" key="1">
    <source>
        <dbReference type="ARBA" id="ARBA00004141"/>
    </source>
</evidence>
<evidence type="ECO:0000256" key="3">
    <source>
        <dbReference type="SAM" id="Phobius"/>
    </source>
</evidence>
<evidence type="ECO:0000256" key="2">
    <source>
        <dbReference type="ARBA" id="ARBA00006727"/>
    </source>
</evidence>
<name>A0A8S0VYD2_CYCAE</name>
<sequence>MESSIAFKTSGRTWAYPPRCNKAIPTSIRSVFLDNNSKREELAPCADMMLNRRPYGMDSPQPPSQWEKSVKAQSENSIKEVIITPLVPVPVVEDVMDGGRLAWCTVIGGFLTIASTFGYANSFGVYQDFYTRSRTASASAISWVGSMQIFFIFAMSLPAGKLLDMGYFRITTMVRTFIYVFSLFMVSICESNKYYQIYLAQGLGMGIGAGLLYLPSITVQSHHWRDRQAFAMGIVAAGTSFGSIMFPIVLNELIKSSLGFRWGVRVSAFMVLVMMLAANVLMTSKKKLGSKNTTEETPKFNIKGIMHDLPFITSIICLFFGNWGIFFPYFYIQLFAIVHGLNRTTVFYLIAILNASAILGRILPNMLADRLGPNTVIVPTVTSCAVLVYGLLGISTILGMIIFVILYGFMSGAALSLSPPCFAALARHPSEVGVRFGIAFSLAAFGALIGNPITGELLGPNFTWNKPIIVSAVAFTASSIFIIISRQILVKRKGTQWV</sequence>
<keyword evidence="6" id="KW-1185">Reference proteome</keyword>
<accession>A0A8S0VYD2</accession>
<dbReference type="PANTHER" id="PTHR11360:SF284">
    <property type="entry name" value="EG:103B4.3 PROTEIN-RELATED"/>
    <property type="match status" value="1"/>
</dbReference>
<feature type="transmembrane region" description="Helical" evidence="3">
    <location>
        <begin position="262"/>
        <end position="282"/>
    </location>
</feature>
<dbReference type="InterPro" id="IPR050327">
    <property type="entry name" value="Proton-linked_MCT"/>
</dbReference>
<comment type="caution">
    <text evidence="5">The sequence shown here is derived from an EMBL/GenBank/DDBJ whole genome shotgun (WGS) entry which is preliminary data.</text>
</comment>
<gene>
    <name evidence="5" type="ORF">AAE3_LOCUS4557</name>
</gene>
<feature type="transmembrane region" description="Helical" evidence="3">
    <location>
        <begin position="194"/>
        <end position="217"/>
    </location>
</feature>
<dbReference type="Proteomes" id="UP000467700">
    <property type="component" value="Unassembled WGS sequence"/>
</dbReference>
<feature type="transmembrane region" description="Helical" evidence="3">
    <location>
        <begin position="167"/>
        <end position="188"/>
    </location>
</feature>
<reference evidence="5 6" key="1">
    <citation type="submission" date="2020-01" db="EMBL/GenBank/DDBJ databases">
        <authorList>
            <person name="Gupta K D."/>
        </authorList>
    </citation>
    <scope>NUCLEOTIDE SEQUENCE [LARGE SCALE GENOMIC DNA]</scope>
</reference>
<dbReference type="Pfam" id="PF07690">
    <property type="entry name" value="MFS_1"/>
    <property type="match status" value="1"/>
</dbReference>
<comment type="similarity">
    <text evidence="2">Belongs to the major facilitator superfamily. Monocarboxylate porter (TC 2.A.1.13) family.</text>
</comment>
<feature type="transmembrane region" description="Helical" evidence="3">
    <location>
        <begin position="229"/>
        <end position="250"/>
    </location>
</feature>
<keyword evidence="3" id="KW-0812">Transmembrane</keyword>
<dbReference type="SUPFAM" id="SSF103473">
    <property type="entry name" value="MFS general substrate transporter"/>
    <property type="match status" value="1"/>
</dbReference>
<feature type="domain" description="Major facilitator superfamily (MFS) profile" evidence="4">
    <location>
        <begin position="101"/>
        <end position="489"/>
    </location>
</feature>
<dbReference type="InterPro" id="IPR036259">
    <property type="entry name" value="MFS_trans_sf"/>
</dbReference>
<evidence type="ECO:0000313" key="5">
    <source>
        <dbReference type="EMBL" id="CAA7262211.1"/>
    </source>
</evidence>
<dbReference type="EMBL" id="CACVBS010000035">
    <property type="protein sequence ID" value="CAA7262211.1"/>
    <property type="molecule type" value="Genomic_DNA"/>
</dbReference>
<dbReference type="PROSITE" id="PS50850">
    <property type="entry name" value="MFS"/>
    <property type="match status" value="1"/>
</dbReference>
<evidence type="ECO:0000259" key="4">
    <source>
        <dbReference type="PROSITE" id="PS50850"/>
    </source>
</evidence>
<dbReference type="GO" id="GO:0016020">
    <property type="term" value="C:membrane"/>
    <property type="evidence" value="ECO:0007669"/>
    <property type="project" value="UniProtKB-SubCell"/>
</dbReference>
<feature type="transmembrane region" description="Helical" evidence="3">
    <location>
        <begin position="469"/>
        <end position="489"/>
    </location>
</feature>
<feature type="transmembrane region" description="Helical" evidence="3">
    <location>
        <begin position="309"/>
        <end position="332"/>
    </location>
</feature>